<evidence type="ECO:0000256" key="3">
    <source>
        <dbReference type="RuleBase" id="RU000363"/>
    </source>
</evidence>
<name>A0A494TDC3_SPHPE</name>
<proteinExistence type="inferred from homology"/>
<organism evidence="4 5">
    <name type="scientific">Sphingomonas paeninsulae</name>
    <dbReference type="NCBI Taxonomy" id="2319844"/>
    <lineage>
        <taxon>Bacteria</taxon>
        <taxon>Pseudomonadati</taxon>
        <taxon>Pseudomonadota</taxon>
        <taxon>Alphaproteobacteria</taxon>
        <taxon>Sphingomonadales</taxon>
        <taxon>Sphingomonadaceae</taxon>
        <taxon>Sphingomonas</taxon>
    </lineage>
</organism>
<comment type="similarity">
    <text evidence="1 3">Belongs to the short-chain dehydrogenases/reductases (SDR) family.</text>
</comment>
<accession>A0A494TDC3</accession>
<keyword evidence="2" id="KW-0560">Oxidoreductase</keyword>
<evidence type="ECO:0000313" key="5">
    <source>
        <dbReference type="Proteomes" id="UP000276254"/>
    </source>
</evidence>
<dbReference type="InterPro" id="IPR020904">
    <property type="entry name" value="Sc_DH/Rdtase_CS"/>
</dbReference>
<keyword evidence="4" id="KW-0614">Plasmid</keyword>
<evidence type="ECO:0000313" key="4">
    <source>
        <dbReference type="EMBL" id="AYJ85254.1"/>
    </source>
</evidence>
<dbReference type="AlphaFoldDB" id="A0A494TDC3"/>
<dbReference type="KEGG" id="spha:D3Y57_04315"/>
<dbReference type="PROSITE" id="PS00061">
    <property type="entry name" value="ADH_SHORT"/>
    <property type="match status" value="1"/>
</dbReference>
<dbReference type="SUPFAM" id="SSF51735">
    <property type="entry name" value="NAD(P)-binding Rossmann-fold domains"/>
    <property type="match status" value="1"/>
</dbReference>
<evidence type="ECO:0000256" key="1">
    <source>
        <dbReference type="ARBA" id="ARBA00006484"/>
    </source>
</evidence>
<dbReference type="GO" id="GO:0016491">
    <property type="term" value="F:oxidoreductase activity"/>
    <property type="evidence" value="ECO:0007669"/>
    <property type="project" value="UniProtKB-KW"/>
</dbReference>
<dbReference type="Proteomes" id="UP000276254">
    <property type="component" value="Plasmid unnamed1"/>
</dbReference>
<protein>
    <submittedName>
        <fullName evidence="4">SDR family NAD(P)-dependent oxidoreductase</fullName>
    </submittedName>
</protein>
<dbReference type="InterPro" id="IPR051911">
    <property type="entry name" value="SDR_oxidoreductase"/>
</dbReference>
<dbReference type="Gene3D" id="3.40.50.720">
    <property type="entry name" value="NAD(P)-binding Rossmann-like Domain"/>
    <property type="match status" value="1"/>
</dbReference>
<dbReference type="PRINTS" id="PR00080">
    <property type="entry name" value="SDRFAMILY"/>
</dbReference>
<dbReference type="OrthoDB" id="9793825at2"/>
<dbReference type="PRINTS" id="PR00081">
    <property type="entry name" value="GDHRDH"/>
</dbReference>
<evidence type="ECO:0000256" key="2">
    <source>
        <dbReference type="ARBA" id="ARBA00023002"/>
    </source>
</evidence>
<geneLocation type="plasmid" evidence="4">
    <name>unnamed1</name>
</geneLocation>
<reference evidence="4 5" key="1">
    <citation type="submission" date="2018-09" db="EMBL/GenBank/DDBJ databases">
        <title>Sphingomonas peninsula sp. nov., isolated from fildes peninsula, Antarctic soil.</title>
        <authorList>
            <person name="Yingchao G."/>
        </authorList>
    </citation>
    <scope>NUCLEOTIDE SEQUENCE [LARGE SCALE GENOMIC DNA]</scope>
    <source>
        <strain evidence="4 5">YZ-8</strain>
        <plasmid evidence="4 5">unnamed1</plasmid>
    </source>
</reference>
<keyword evidence="5" id="KW-1185">Reference proteome</keyword>
<sequence length="279" mass="28851">MSMNWFITGVGSGLGQALAAAAIARGDCVVGVLRNAEAARTFETSALGRAKAILADVSDRDAMFAAVATAERETGGIDIVVNNAGNALEAYVEEVDPEAVRALFEVNLLGPLHVIQAALPAMRGRGKGRIINISSGGGIIGVPWVGLYSASKFALEGMSEALAAEVGPLGIAVTIVEPGAFRTNLLIREHSKSTSTIADYERSVGKVQSRISSMGGTEPGDPAKFAQAMLKLADAADPPLRIALGDDAIAMALGKSDAIRRDIEAGRSLGSNLSHENRA</sequence>
<dbReference type="CDD" id="cd05374">
    <property type="entry name" value="17beta-HSD-like_SDR_c"/>
    <property type="match status" value="1"/>
</dbReference>
<dbReference type="InterPro" id="IPR036291">
    <property type="entry name" value="NAD(P)-bd_dom_sf"/>
</dbReference>
<dbReference type="PANTHER" id="PTHR43976:SF16">
    <property type="entry name" value="SHORT-CHAIN DEHYDROGENASE_REDUCTASE FAMILY PROTEIN"/>
    <property type="match status" value="1"/>
</dbReference>
<dbReference type="InterPro" id="IPR002347">
    <property type="entry name" value="SDR_fam"/>
</dbReference>
<dbReference type="EMBL" id="CP032828">
    <property type="protein sequence ID" value="AYJ85254.1"/>
    <property type="molecule type" value="Genomic_DNA"/>
</dbReference>
<dbReference type="Pfam" id="PF00106">
    <property type="entry name" value="adh_short"/>
    <property type="match status" value="1"/>
</dbReference>
<dbReference type="PANTHER" id="PTHR43976">
    <property type="entry name" value="SHORT CHAIN DEHYDROGENASE"/>
    <property type="match status" value="1"/>
</dbReference>
<gene>
    <name evidence="4" type="ORF">D3Y57_04315</name>
</gene>